<keyword evidence="2" id="KW-1185">Reference proteome</keyword>
<evidence type="ECO:0000313" key="1">
    <source>
        <dbReference type="EMBL" id="KAI0302849.1"/>
    </source>
</evidence>
<dbReference type="EMBL" id="WTXG01000010">
    <property type="protein sequence ID" value="KAI0302849.1"/>
    <property type="molecule type" value="Genomic_DNA"/>
</dbReference>
<protein>
    <submittedName>
        <fullName evidence="1">Uncharacterized protein</fullName>
    </submittedName>
</protein>
<accession>A0AAD4M5D1</accession>
<reference evidence="1" key="1">
    <citation type="journal article" date="2022" name="New Phytol.">
        <title>Evolutionary transition to the ectomycorrhizal habit in the genomes of a hyperdiverse lineage of mushroom-forming fungi.</title>
        <authorList>
            <person name="Looney B."/>
            <person name="Miyauchi S."/>
            <person name="Morin E."/>
            <person name="Drula E."/>
            <person name="Courty P.E."/>
            <person name="Kohler A."/>
            <person name="Kuo A."/>
            <person name="LaButti K."/>
            <person name="Pangilinan J."/>
            <person name="Lipzen A."/>
            <person name="Riley R."/>
            <person name="Andreopoulos W."/>
            <person name="He G."/>
            <person name="Johnson J."/>
            <person name="Nolan M."/>
            <person name="Tritt A."/>
            <person name="Barry K.W."/>
            <person name="Grigoriev I.V."/>
            <person name="Nagy L.G."/>
            <person name="Hibbett D."/>
            <person name="Henrissat B."/>
            <person name="Matheny P.B."/>
            <person name="Labbe J."/>
            <person name="Martin F.M."/>
        </authorList>
    </citation>
    <scope>NUCLEOTIDE SEQUENCE</scope>
    <source>
        <strain evidence="1">BPL690</strain>
    </source>
</reference>
<gene>
    <name evidence="1" type="ORF">B0F90DRAFT_176210</name>
</gene>
<dbReference type="Proteomes" id="UP001203297">
    <property type="component" value="Unassembled WGS sequence"/>
</dbReference>
<sequence length="747" mass="84318">MNSWNAGFVYREPLDGLKRHIQRELRSPGSDQKLYARYCSIVQSSGMGKSRLIDELSREDFLIPINLRPHDSKGYPPPDNELRDFLAVPRGSEDTALLAYNRASHFLLALFKVTQDTIVNELDPRSNNAPDRNYRIRAFRDLMSSGQNLKSVGGDRQSFYNKVVTRASNEMRAQPDVGLMRLTEAFKCFRDAVNREGVETHRSPRSTKKSLDIEIYISFDEAHSLTTPFGEHDWRSPFTELRRALQMLEGSPMWSFFLSTTGKITQFSQPRSVDPSNRVRQGELIIPQPYIYLGFDQLMETRKISKHNTLKDVTSLECIAHMGRPLWGTLYDHGNEESHKKLIGFAMDKLLCGSPGPGPLSDARIYAVLSQRLALDIGTSQFILPSVTPLNLAEIVHEQIKNHMRVCISVGKEFESMRGVASSEPILSEAASRIMNDELGFNLPVALEKVLSGFSVSQGARGELLVAAWFTWARDQVVKSKGEPCDGALCHFFTVKELFENLFPASVFKLIAKAKPSLCPQNGNTNQLFKDAFKRARMHFNHFIKPYEQKVLARKYLIRFMARGAAALGANCQPGFDAVYPFLYGDIHLDVQKLGFIIVQVKNNASISPKKFNGIFRDMDPFEYELLDASDKKNGIFPIPIIRLLFSLSSKGDPKVEHMRYKSPSDGATSLGNKGQALFTSYDYVCSGVSEDILKPVAGDTSNAWKAMVNMREEWDKFFRSSNEPEILRSSLPGTGADKTHSEFWWK</sequence>
<proteinExistence type="predicted"/>
<dbReference type="PANTHER" id="PTHR33266:SF1">
    <property type="entry name" value="F-BOX DOMAIN-CONTAINING PROTEIN"/>
    <property type="match status" value="1"/>
</dbReference>
<comment type="caution">
    <text evidence="1">The sequence shown here is derived from an EMBL/GenBank/DDBJ whole genome shotgun (WGS) entry which is preliminary data.</text>
</comment>
<dbReference type="PANTHER" id="PTHR33266">
    <property type="entry name" value="CHROMOSOME 15, WHOLE GENOME SHOTGUN SEQUENCE"/>
    <property type="match status" value="1"/>
</dbReference>
<organism evidence="1 2">
    <name type="scientific">Multifurca ochricompacta</name>
    <dbReference type="NCBI Taxonomy" id="376703"/>
    <lineage>
        <taxon>Eukaryota</taxon>
        <taxon>Fungi</taxon>
        <taxon>Dikarya</taxon>
        <taxon>Basidiomycota</taxon>
        <taxon>Agaricomycotina</taxon>
        <taxon>Agaricomycetes</taxon>
        <taxon>Russulales</taxon>
        <taxon>Russulaceae</taxon>
        <taxon>Multifurca</taxon>
    </lineage>
</organism>
<evidence type="ECO:0000313" key="2">
    <source>
        <dbReference type="Proteomes" id="UP001203297"/>
    </source>
</evidence>
<dbReference type="AlphaFoldDB" id="A0AAD4M5D1"/>
<name>A0AAD4M5D1_9AGAM</name>